<name>A0ABD2AH08_VESMC</name>
<protein>
    <submittedName>
        <fullName evidence="1">Uncharacterized protein</fullName>
    </submittedName>
</protein>
<organism evidence="1 2">
    <name type="scientific">Vespula maculifrons</name>
    <name type="common">Eastern yellow jacket</name>
    <name type="synonym">Wasp</name>
    <dbReference type="NCBI Taxonomy" id="7453"/>
    <lineage>
        <taxon>Eukaryota</taxon>
        <taxon>Metazoa</taxon>
        <taxon>Ecdysozoa</taxon>
        <taxon>Arthropoda</taxon>
        <taxon>Hexapoda</taxon>
        <taxon>Insecta</taxon>
        <taxon>Pterygota</taxon>
        <taxon>Neoptera</taxon>
        <taxon>Endopterygota</taxon>
        <taxon>Hymenoptera</taxon>
        <taxon>Apocrita</taxon>
        <taxon>Aculeata</taxon>
        <taxon>Vespoidea</taxon>
        <taxon>Vespidae</taxon>
        <taxon>Vespinae</taxon>
        <taxon>Vespula</taxon>
    </lineage>
</organism>
<dbReference type="Proteomes" id="UP001607303">
    <property type="component" value="Unassembled WGS sequence"/>
</dbReference>
<keyword evidence="2" id="KW-1185">Reference proteome</keyword>
<dbReference type="AlphaFoldDB" id="A0ABD2AH08"/>
<proteinExistence type="predicted"/>
<sequence length="143" mass="16884">MGERITYIHFHEIPIKMYQQVNYISSYHPFKLYKTASLFPNFVVKHKCFTFLLLYLGILNQIMNTSVITADGFLQNPKRTNSFSFNINIWYRAISKYEAEAFVARRSHAMWIISYELFQKGLIEKFVFPELISFSASSDLSNR</sequence>
<accession>A0ABD2AH08</accession>
<reference evidence="1 2" key="1">
    <citation type="journal article" date="2024" name="Ann. Entomol. Soc. Am.">
        <title>Genomic analyses of the southern and eastern yellowjacket wasps (Hymenoptera: Vespidae) reveal evolutionary signatures of social life.</title>
        <authorList>
            <person name="Catto M.A."/>
            <person name="Caine P.B."/>
            <person name="Orr S.E."/>
            <person name="Hunt B.G."/>
            <person name="Goodisman M.A.D."/>
        </authorList>
    </citation>
    <scope>NUCLEOTIDE SEQUENCE [LARGE SCALE GENOMIC DNA]</scope>
    <source>
        <strain evidence="1">232</strain>
        <tissue evidence="1">Head and thorax</tissue>
    </source>
</reference>
<evidence type="ECO:0000313" key="1">
    <source>
        <dbReference type="EMBL" id="KAL2719908.1"/>
    </source>
</evidence>
<dbReference type="EMBL" id="JAYRBN010000117">
    <property type="protein sequence ID" value="KAL2719908.1"/>
    <property type="molecule type" value="Genomic_DNA"/>
</dbReference>
<comment type="caution">
    <text evidence="1">The sequence shown here is derived from an EMBL/GenBank/DDBJ whole genome shotgun (WGS) entry which is preliminary data.</text>
</comment>
<evidence type="ECO:0000313" key="2">
    <source>
        <dbReference type="Proteomes" id="UP001607303"/>
    </source>
</evidence>
<gene>
    <name evidence="1" type="ORF">V1477_021055</name>
</gene>